<feature type="compositionally biased region" description="Low complexity" evidence="1">
    <location>
        <begin position="257"/>
        <end position="268"/>
    </location>
</feature>
<evidence type="ECO:0000313" key="2">
    <source>
        <dbReference type="EMBL" id="TKC99116.1"/>
    </source>
</evidence>
<dbReference type="EMBL" id="SSMQ01000060">
    <property type="protein sequence ID" value="TKC99116.1"/>
    <property type="molecule type" value="Genomic_DNA"/>
</dbReference>
<dbReference type="RefSeq" id="WP_136934179.1">
    <property type="nucleotide sequence ID" value="NZ_SSMQ01000060.1"/>
</dbReference>
<feature type="compositionally biased region" description="Pro residues" evidence="1">
    <location>
        <begin position="225"/>
        <end position="244"/>
    </location>
</feature>
<keyword evidence="3" id="KW-1185">Reference proteome</keyword>
<gene>
    <name evidence="2" type="ORF">E8A74_38940</name>
</gene>
<name>A0A4U1IX52_9BACT</name>
<sequence length="376" mass="39735">MMEPEIELERFAALCAEVEAGTPLEEVLRVEALSAEAWGVSRNAWMERMSREPEATRNALEARYKAAFDARSRAIETRKARAGGSEDEPTPPRAQSVPLGLMDTVPMLPTADPEQLLARLRARRAAAAAAAAEGVTPPPVTASGAPAVKGPPPPPRESAPGAMLPPEEHAAPMRPRVATIPDPLPARQTLPAQPAPSRPTLPFQSAPLPPPPPSPSSPGMKAVVLPPPVPPPKPLAAAPPPQPSQPGGYGYPPAPGTPAAAASTGAPVSSTSYASQRPTPVPMPPTVPQPMTLAGFPAVASGPQLSLERYAAFAAEIAVNPVALAEIRTKYGLTDTAHTTETEAWQRRFAADRETYVRYATLYQHYRDWFAARGPR</sequence>
<reference evidence="2 3" key="1">
    <citation type="submission" date="2019-04" db="EMBL/GenBank/DDBJ databases">
        <authorList>
            <person name="Li Y."/>
            <person name="Wang J."/>
        </authorList>
    </citation>
    <scope>NUCLEOTIDE SEQUENCE [LARGE SCALE GENOMIC DNA]</scope>
    <source>
        <strain evidence="2 3">DSM 14668</strain>
    </source>
</reference>
<organism evidence="2 3">
    <name type="scientific">Polyangium fumosum</name>
    <dbReference type="NCBI Taxonomy" id="889272"/>
    <lineage>
        <taxon>Bacteria</taxon>
        <taxon>Pseudomonadati</taxon>
        <taxon>Myxococcota</taxon>
        <taxon>Polyangia</taxon>
        <taxon>Polyangiales</taxon>
        <taxon>Polyangiaceae</taxon>
        <taxon>Polyangium</taxon>
    </lineage>
</organism>
<accession>A0A4U1IX52</accession>
<proteinExistence type="predicted"/>
<feature type="compositionally biased region" description="Pro residues" evidence="1">
    <location>
        <begin position="207"/>
        <end position="216"/>
    </location>
</feature>
<dbReference type="Proteomes" id="UP000309215">
    <property type="component" value="Unassembled WGS sequence"/>
</dbReference>
<feature type="region of interest" description="Disordered" evidence="1">
    <location>
        <begin position="130"/>
        <end position="286"/>
    </location>
</feature>
<dbReference type="AlphaFoldDB" id="A0A4U1IX52"/>
<evidence type="ECO:0000313" key="3">
    <source>
        <dbReference type="Proteomes" id="UP000309215"/>
    </source>
</evidence>
<protein>
    <submittedName>
        <fullName evidence="2">Uncharacterized protein</fullName>
    </submittedName>
</protein>
<dbReference type="OrthoDB" id="5526767at2"/>
<evidence type="ECO:0000256" key="1">
    <source>
        <dbReference type="SAM" id="MobiDB-lite"/>
    </source>
</evidence>
<feature type="region of interest" description="Disordered" evidence="1">
    <location>
        <begin position="78"/>
        <end position="99"/>
    </location>
</feature>
<comment type="caution">
    <text evidence="2">The sequence shown here is derived from an EMBL/GenBank/DDBJ whole genome shotgun (WGS) entry which is preliminary data.</text>
</comment>